<dbReference type="EMBL" id="CP009354">
    <property type="protein sequence ID" value="AIW14665.1"/>
    <property type="molecule type" value="Genomic_DNA"/>
</dbReference>
<sequence length="59" mass="6878">MKTFSIVKAFKARGFFKRKAFECNVIYLIENHEMKAISLNSSPVRKIDIQLFLILINDS</sequence>
<proteinExistence type="predicted"/>
<dbReference type="STRING" id="1051646.IX91_10705"/>
<protein>
    <submittedName>
        <fullName evidence="1">Uncharacterized protein</fullName>
    </submittedName>
</protein>
<dbReference type="Proteomes" id="UP000030071">
    <property type="component" value="Chromosome 1"/>
</dbReference>
<evidence type="ECO:0000313" key="1">
    <source>
        <dbReference type="EMBL" id="AIW14665.1"/>
    </source>
</evidence>
<evidence type="ECO:0000313" key="2">
    <source>
        <dbReference type="Proteomes" id="UP000030071"/>
    </source>
</evidence>
<dbReference type="HOGENOM" id="CLU_2959711_0_0_6"/>
<dbReference type="AlphaFoldDB" id="A0A0A0SDS3"/>
<gene>
    <name evidence="1" type="ORF">IX91_10705</name>
</gene>
<dbReference type="KEGG" id="vtu:IX91_10705"/>
<reference evidence="1 2" key="1">
    <citation type="submission" date="2014-08" db="EMBL/GenBank/DDBJ databases">
        <title>First Complete Genome Sequence of the Shellfish Pathogen Vibrio tubiashii.</title>
        <authorList>
            <person name="Richards G.P."/>
            <person name="Needleman D.S."/>
            <person name="Watson M.A."/>
            <person name="Bono J.L."/>
        </authorList>
    </citation>
    <scope>NUCLEOTIDE SEQUENCE [LARGE SCALE GENOMIC DNA]</scope>
    <source>
        <strain evidence="1 2">ATCC 19109</strain>
    </source>
</reference>
<name>A0A0A0SDS3_9VIBR</name>
<dbReference type="PATRIC" id="fig|1051646.9.peg.2125"/>
<organism evidence="1 2">
    <name type="scientific">Vibrio tubiashii ATCC 19109</name>
    <dbReference type="NCBI Taxonomy" id="1051646"/>
    <lineage>
        <taxon>Bacteria</taxon>
        <taxon>Pseudomonadati</taxon>
        <taxon>Pseudomonadota</taxon>
        <taxon>Gammaproteobacteria</taxon>
        <taxon>Vibrionales</taxon>
        <taxon>Vibrionaceae</taxon>
        <taxon>Vibrio</taxon>
        <taxon>Vibrio oreintalis group</taxon>
    </lineage>
</organism>
<accession>A0A0A0SDS3</accession>